<dbReference type="GO" id="GO:0016829">
    <property type="term" value="F:lyase activity"/>
    <property type="evidence" value="ECO:0007669"/>
    <property type="project" value="UniProtKB-KW"/>
</dbReference>
<sequence length="247" mass="27754">MGGGMRDSRGRQVMGTRRMGWGCLQVWVRGWVCEDERVLMGGSQRQRARHRREVQPGRDDRDDSLGTGSGGLDWPAEDEDSPARPPRPCGGGGRGEELREGGRASSEQKRELNPWLSVCHILCPPPPANALSSQRLHLMPKLFPPLPPPRTFVGLEVTSGHAQFLDLVSEVDKVMEEFDLTTFYQDPSFHVSLAWCVGDARLQLEGRCLQELQEIVDAFEDSEMLLRMHAEQIRCKSGNKFFSMPLK</sequence>
<comment type="catalytic activity">
    <reaction evidence="5">
        <text>a 3'-end uridylyl-uridine-RNA = a 3'-end 2',3'-cyclophospho-uridine-RNA + uridine</text>
        <dbReference type="Rhea" id="RHEA:46052"/>
        <dbReference type="Rhea" id="RHEA-COMP:17384"/>
        <dbReference type="Rhea" id="RHEA-COMP:17385"/>
        <dbReference type="ChEBI" id="CHEBI:16704"/>
        <dbReference type="ChEBI" id="CHEBI:85643"/>
        <dbReference type="ChEBI" id="CHEBI:85644"/>
    </reaction>
    <physiologicalReaction direction="left-to-right" evidence="5">
        <dbReference type="Rhea" id="RHEA:46053"/>
    </physiologicalReaction>
</comment>
<keyword evidence="1" id="KW-0540">Nuclease</keyword>
<evidence type="ECO:0000256" key="9">
    <source>
        <dbReference type="ARBA" id="ARBA00046102"/>
    </source>
</evidence>
<evidence type="ECO:0000256" key="10">
    <source>
        <dbReference type="SAM" id="MobiDB-lite"/>
    </source>
</evidence>
<dbReference type="Proteomes" id="UP000694571">
    <property type="component" value="Unplaced"/>
</dbReference>
<dbReference type="GO" id="GO:0004518">
    <property type="term" value="F:nuclease activity"/>
    <property type="evidence" value="ECO:0007669"/>
    <property type="project" value="UniProtKB-KW"/>
</dbReference>
<organism evidence="11 12">
    <name type="scientific">Sus scrofa</name>
    <name type="common">Pig</name>
    <dbReference type="NCBI Taxonomy" id="9823"/>
    <lineage>
        <taxon>Eukaryota</taxon>
        <taxon>Metazoa</taxon>
        <taxon>Chordata</taxon>
        <taxon>Craniata</taxon>
        <taxon>Vertebrata</taxon>
        <taxon>Euteleostomi</taxon>
        <taxon>Mammalia</taxon>
        <taxon>Eutheria</taxon>
        <taxon>Laurasiatheria</taxon>
        <taxon>Artiodactyla</taxon>
        <taxon>Suina</taxon>
        <taxon>Suidae</taxon>
        <taxon>Sus</taxon>
    </lineage>
</organism>
<evidence type="ECO:0000313" key="12">
    <source>
        <dbReference type="Proteomes" id="UP000694571"/>
    </source>
</evidence>
<evidence type="ECO:0000256" key="5">
    <source>
        <dbReference type="ARBA" id="ARBA00029300"/>
    </source>
</evidence>
<protein>
    <recommendedName>
        <fullName evidence="7">U6 snRNA phosphodiesterase 1</fullName>
    </recommendedName>
    <alternativeName>
        <fullName evidence="8">3'-5' RNA exonuclease USB1</fullName>
    </alternativeName>
</protein>
<dbReference type="PANTHER" id="PTHR13522:SF3">
    <property type="entry name" value="U6 SNRNA PHOSPHODIESTERASE 1"/>
    <property type="match status" value="1"/>
</dbReference>
<evidence type="ECO:0000313" key="11">
    <source>
        <dbReference type="Ensembl" id="ENSSSCP00050020229.1"/>
    </source>
</evidence>
<evidence type="ECO:0000256" key="1">
    <source>
        <dbReference type="ARBA" id="ARBA00022722"/>
    </source>
</evidence>
<feature type="region of interest" description="Disordered" evidence="10">
    <location>
        <begin position="41"/>
        <end position="107"/>
    </location>
</feature>
<evidence type="ECO:0000256" key="8">
    <source>
        <dbReference type="ARBA" id="ARBA00030030"/>
    </source>
</evidence>
<accession>A0A8D1MC33</accession>
<evidence type="ECO:0000256" key="4">
    <source>
        <dbReference type="ARBA" id="ARBA00023242"/>
    </source>
</evidence>
<evidence type="ECO:0000256" key="2">
    <source>
        <dbReference type="ARBA" id="ARBA00022801"/>
    </source>
</evidence>
<name>A0A8D1MC33_PIG</name>
<keyword evidence="2" id="KW-0378">Hydrolase</keyword>
<reference evidence="11" key="1">
    <citation type="submission" date="2025-08" db="UniProtKB">
        <authorList>
            <consortium name="Ensembl"/>
        </authorList>
    </citation>
    <scope>IDENTIFICATION</scope>
</reference>
<feature type="compositionally biased region" description="Basic and acidic residues" evidence="10">
    <location>
        <begin position="53"/>
        <end position="64"/>
    </location>
</feature>
<evidence type="ECO:0000256" key="7">
    <source>
        <dbReference type="ARBA" id="ARBA00029543"/>
    </source>
</evidence>
<evidence type="ECO:0000256" key="3">
    <source>
        <dbReference type="ARBA" id="ARBA00023239"/>
    </source>
</evidence>
<feature type="compositionally biased region" description="Basic and acidic residues" evidence="10">
    <location>
        <begin position="94"/>
        <end position="107"/>
    </location>
</feature>
<dbReference type="AlphaFoldDB" id="A0A8D1MC33"/>
<dbReference type="GO" id="GO:0034477">
    <property type="term" value="P:U6 snRNA 3'-end processing"/>
    <property type="evidence" value="ECO:0007669"/>
    <property type="project" value="InterPro"/>
</dbReference>
<proteinExistence type="predicted"/>
<comment type="catalytic activity">
    <reaction evidence="6">
        <text>a 3'-end uridylyl-adenosine-RNA = a 3'-end 2',3'-cyclophospho-uridine-RNA + adenosine</text>
        <dbReference type="Rhea" id="RHEA:67896"/>
        <dbReference type="Rhea" id="RHEA-COMP:17385"/>
        <dbReference type="Rhea" id="RHEA-COMP:17386"/>
        <dbReference type="ChEBI" id="CHEBI:16335"/>
        <dbReference type="ChEBI" id="CHEBI:85644"/>
        <dbReference type="ChEBI" id="CHEBI:176518"/>
    </reaction>
    <physiologicalReaction direction="left-to-right" evidence="6">
        <dbReference type="Rhea" id="RHEA:67897"/>
    </physiologicalReaction>
</comment>
<keyword evidence="4" id="KW-0539">Nucleus</keyword>
<dbReference type="PANTHER" id="PTHR13522">
    <property type="entry name" value="U6 SNRNA PHOSPHODIESTERASE 1"/>
    <property type="match status" value="1"/>
</dbReference>
<comment type="function">
    <text evidence="9">3'-5' RNA exonuclease that trims the 3' end of oligo(U) and oligo(A) tracts of the pre-U6 small nuclear RNA (snRNA) molecule, leading to the formation of a mature U6 snRNA 3' end-terminated with a 2',3'-cyclic phosphate. Participates in the U6 snRNA 3' end processing that prevents U6 snRNA degradation. In addition also removes uridines from the 3' end of U6atac snRNA and possibly the vault RNA VTRNA1-1.</text>
</comment>
<dbReference type="Gene3D" id="3.90.1140.10">
    <property type="entry name" value="Cyclic phosphodiesterase"/>
    <property type="match status" value="1"/>
</dbReference>
<keyword evidence="3" id="KW-0456">Lyase</keyword>
<dbReference type="GO" id="GO:0016787">
    <property type="term" value="F:hydrolase activity"/>
    <property type="evidence" value="ECO:0007669"/>
    <property type="project" value="UniProtKB-KW"/>
</dbReference>
<dbReference type="Ensembl" id="ENSSSCT00050048567.1">
    <property type="protein sequence ID" value="ENSSSCP00050020229.1"/>
    <property type="gene ID" value="ENSSSCG00050036108.1"/>
</dbReference>
<evidence type="ECO:0000256" key="6">
    <source>
        <dbReference type="ARBA" id="ARBA00029305"/>
    </source>
</evidence>
<dbReference type="Pfam" id="PF09749">
    <property type="entry name" value="HVSL"/>
    <property type="match status" value="1"/>
</dbReference>
<dbReference type="InterPro" id="IPR027521">
    <property type="entry name" value="Usb1"/>
</dbReference>